<dbReference type="GO" id="GO:0006637">
    <property type="term" value="P:acyl-CoA metabolic process"/>
    <property type="evidence" value="ECO:0007669"/>
    <property type="project" value="TreeGrafter"/>
</dbReference>
<dbReference type="InterPro" id="IPR020845">
    <property type="entry name" value="AMP-binding_CS"/>
</dbReference>
<dbReference type="InterPro" id="IPR025110">
    <property type="entry name" value="AMP-bd_C"/>
</dbReference>
<evidence type="ECO:0000313" key="7">
    <source>
        <dbReference type="EMBL" id="SFI30267.1"/>
    </source>
</evidence>
<dbReference type="InterPro" id="IPR045851">
    <property type="entry name" value="AMP-bd_C_sf"/>
</dbReference>
<organism evidence="7 8">
    <name type="scientific">Albimonas pacifica</name>
    <dbReference type="NCBI Taxonomy" id="1114924"/>
    <lineage>
        <taxon>Bacteria</taxon>
        <taxon>Pseudomonadati</taxon>
        <taxon>Pseudomonadota</taxon>
        <taxon>Alphaproteobacteria</taxon>
        <taxon>Rhodobacterales</taxon>
        <taxon>Paracoccaceae</taxon>
        <taxon>Albimonas</taxon>
    </lineage>
</organism>
<reference evidence="7 8" key="1">
    <citation type="submission" date="2016-10" db="EMBL/GenBank/DDBJ databases">
        <authorList>
            <person name="de Groot N.N."/>
        </authorList>
    </citation>
    <scope>NUCLEOTIDE SEQUENCE [LARGE SCALE GENOMIC DNA]</scope>
    <source>
        <strain evidence="7 8">CGMCC 1.11030</strain>
    </source>
</reference>
<dbReference type="Gene3D" id="3.40.50.12780">
    <property type="entry name" value="N-terminal domain of ligase-like"/>
    <property type="match status" value="1"/>
</dbReference>
<dbReference type="PROSITE" id="PS00455">
    <property type="entry name" value="AMP_BINDING"/>
    <property type="match status" value="1"/>
</dbReference>
<evidence type="ECO:0000259" key="5">
    <source>
        <dbReference type="Pfam" id="PF00501"/>
    </source>
</evidence>
<dbReference type="Gene3D" id="3.30.300.30">
    <property type="match status" value="1"/>
</dbReference>
<dbReference type="GO" id="GO:0006633">
    <property type="term" value="P:fatty acid biosynthetic process"/>
    <property type="evidence" value="ECO:0007669"/>
    <property type="project" value="TreeGrafter"/>
</dbReference>
<gene>
    <name evidence="7" type="ORF">SAMN05216258_105483</name>
</gene>
<dbReference type="RefSeq" id="WP_092860286.1">
    <property type="nucleotide sequence ID" value="NZ_FOQH01000005.1"/>
</dbReference>
<dbReference type="InterPro" id="IPR000873">
    <property type="entry name" value="AMP-dep_synth/lig_dom"/>
</dbReference>
<evidence type="ECO:0000256" key="1">
    <source>
        <dbReference type="ARBA" id="ARBA00006432"/>
    </source>
</evidence>
<keyword evidence="3" id="KW-0547">Nucleotide-binding</keyword>
<feature type="domain" description="AMP-binding enzyme C-terminal" evidence="6">
    <location>
        <begin position="454"/>
        <end position="532"/>
    </location>
</feature>
<dbReference type="InterPro" id="IPR051087">
    <property type="entry name" value="Mitochondrial_ACSM"/>
</dbReference>
<dbReference type="EMBL" id="FOQH01000005">
    <property type="protein sequence ID" value="SFI30267.1"/>
    <property type="molecule type" value="Genomic_DNA"/>
</dbReference>
<dbReference type="OrthoDB" id="9803968at2"/>
<dbReference type="STRING" id="1114924.SAMN05216258_105483"/>
<evidence type="ECO:0000256" key="2">
    <source>
        <dbReference type="ARBA" id="ARBA00022598"/>
    </source>
</evidence>
<protein>
    <submittedName>
        <fullName evidence="7">Acetyl-CoA synthetase</fullName>
    </submittedName>
</protein>
<dbReference type="GO" id="GO:0005524">
    <property type="term" value="F:ATP binding"/>
    <property type="evidence" value="ECO:0007669"/>
    <property type="project" value="UniProtKB-KW"/>
</dbReference>
<evidence type="ECO:0000256" key="3">
    <source>
        <dbReference type="ARBA" id="ARBA00022741"/>
    </source>
</evidence>
<dbReference type="GO" id="GO:0004321">
    <property type="term" value="F:fatty-acyl-CoA synthase activity"/>
    <property type="evidence" value="ECO:0007669"/>
    <property type="project" value="TreeGrafter"/>
</dbReference>
<keyword evidence="8" id="KW-1185">Reference proteome</keyword>
<dbReference type="Pfam" id="PF13193">
    <property type="entry name" value="AMP-binding_C"/>
    <property type="match status" value="1"/>
</dbReference>
<evidence type="ECO:0000256" key="4">
    <source>
        <dbReference type="ARBA" id="ARBA00022840"/>
    </source>
</evidence>
<evidence type="ECO:0000259" key="6">
    <source>
        <dbReference type="Pfam" id="PF13193"/>
    </source>
</evidence>
<feature type="domain" description="AMP-dependent synthetase/ligase" evidence="5">
    <location>
        <begin position="35"/>
        <end position="399"/>
    </location>
</feature>
<dbReference type="Proteomes" id="UP000199377">
    <property type="component" value="Unassembled WGS sequence"/>
</dbReference>
<name>A0A1I3H3Y6_9RHOB</name>
<dbReference type="GO" id="GO:0015645">
    <property type="term" value="F:fatty acid ligase activity"/>
    <property type="evidence" value="ECO:0007669"/>
    <property type="project" value="TreeGrafter"/>
</dbReference>
<dbReference type="Pfam" id="PF00501">
    <property type="entry name" value="AMP-binding"/>
    <property type="match status" value="1"/>
</dbReference>
<dbReference type="AlphaFoldDB" id="A0A1I3H3Y6"/>
<accession>A0A1I3H3Y6</accession>
<dbReference type="InterPro" id="IPR042099">
    <property type="entry name" value="ANL_N_sf"/>
</dbReference>
<dbReference type="SUPFAM" id="SSF56801">
    <property type="entry name" value="Acetyl-CoA synthetase-like"/>
    <property type="match status" value="1"/>
</dbReference>
<dbReference type="FunFam" id="3.30.300.30:FF:000005">
    <property type="entry name" value="Acyl-coenzyme A synthetase ACSM5, mitochondrial"/>
    <property type="match status" value="1"/>
</dbReference>
<dbReference type="GO" id="GO:0016405">
    <property type="term" value="F:CoA-ligase activity"/>
    <property type="evidence" value="ECO:0007669"/>
    <property type="project" value="UniProtKB-ARBA"/>
</dbReference>
<sequence>MLLPPMVDYHETARAHRRPPPPERFCFADIVDGHAQDPERQALIWTNAEGASKRFTFAEIAVLSKRMANALRAAGVARGDRVVVMLPRIPEWQIAVTALSRLGAIVVPCLTMLTRKDLEYRIGATEPAAILTVPGETAKFEGLVPEGCARLVVPYGQGEAAGWTDVHAAMDGASEEIASERMAREDPGYIYFTSGSTGTPKGVTHSAWFALGFIEIAAYWFDMNDQSKEDVCWGTADTAWGFNATSTLMGPWLAGVCAFVHDGPFDPKMRLQLIQDWGVTIYAAAASEYRWMLGEDVASFDLTKLRLSITAGESLDAPTAERWMRLSGTKFLESYGQTESFMSIANFPCTEIRPGSMGLPMPGFPVDVVHEETCAPLPPGETGAVALKCPFDGLMLGYWRDPERTEACFRTAADGSRWFMTGDLARKDADGYFWYEGRADDVINAAGYRIGPAEVEGAVMSHDAVRECACVASPDEKRGVVVKAFVVLHAGHVGDEAMARVLQDHVKAQTAPYKYPRKIEFLDELPKTVSGKVQRRVLRDLEYRRAREAAV</sequence>
<evidence type="ECO:0000313" key="8">
    <source>
        <dbReference type="Proteomes" id="UP000199377"/>
    </source>
</evidence>
<proteinExistence type="inferred from homology"/>
<keyword evidence="4" id="KW-0067">ATP-binding</keyword>
<comment type="similarity">
    <text evidence="1">Belongs to the ATP-dependent AMP-binding enzyme family.</text>
</comment>
<dbReference type="PANTHER" id="PTHR43605:SF10">
    <property type="entry name" value="ACYL-COA SYNTHETASE MEDIUM CHAIN FAMILY MEMBER 3"/>
    <property type="match status" value="1"/>
</dbReference>
<keyword evidence="2" id="KW-0436">Ligase</keyword>
<dbReference type="PANTHER" id="PTHR43605">
    <property type="entry name" value="ACYL-COENZYME A SYNTHETASE"/>
    <property type="match status" value="1"/>
</dbReference>